<reference evidence="2" key="1">
    <citation type="submission" date="2021-01" db="EMBL/GenBank/DDBJ databases">
        <authorList>
            <person name="Corre E."/>
            <person name="Pelletier E."/>
            <person name="Niang G."/>
            <person name="Scheremetjew M."/>
            <person name="Finn R."/>
            <person name="Kale V."/>
            <person name="Holt S."/>
            <person name="Cochrane G."/>
            <person name="Meng A."/>
            <person name="Brown T."/>
            <person name="Cohen L."/>
        </authorList>
    </citation>
    <scope>NUCLEOTIDE SEQUENCE</scope>
    <source>
        <strain evidence="2">CCMP127</strain>
    </source>
</reference>
<dbReference type="SUPFAM" id="SSF52091">
    <property type="entry name" value="SpoIIaa-like"/>
    <property type="match status" value="1"/>
</dbReference>
<gene>
    <name evidence="2" type="ORF">ACOF00016_LOCUS15999</name>
</gene>
<dbReference type="PANTHER" id="PTHR11814">
    <property type="entry name" value="SULFATE TRANSPORTER"/>
    <property type="match status" value="1"/>
</dbReference>
<dbReference type="EMBL" id="HBIM01021466">
    <property type="protein sequence ID" value="CAE0419144.1"/>
    <property type="molecule type" value="Transcribed_RNA"/>
</dbReference>
<protein>
    <recommendedName>
        <fullName evidence="1">STAS domain-containing protein</fullName>
    </recommendedName>
</protein>
<organism evidence="2">
    <name type="scientific">Amphora coffeiformis</name>
    <dbReference type="NCBI Taxonomy" id="265554"/>
    <lineage>
        <taxon>Eukaryota</taxon>
        <taxon>Sar</taxon>
        <taxon>Stramenopiles</taxon>
        <taxon>Ochrophyta</taxon>
        <taxon>Bacillariophyta</taxon>
        <taxon>Bacillariophyceae</taxon>
        <taxon>Bacillariophycidae</taxon>
        <taxon>Thalassiophysales</taxon>
        <taxon>Catenulaceae</taxon>
        <taxon>Amphora</taxon>
    </lineage>
</organism>
<name>A0A7S3PAU5_9STRA</name>
<evidence type="ECO:0000259" key="1">
    <source>
        <dbReference type="PROSITE" id="PS50801"/>
    </source>
</evidence>
<dbReference type="InterPro" id="IPR002645">
    <property type="entry name" value="STAS_dom"/>
</dbReference>
<accession>A0A7S3PAU5</accession>
<dbReference type="AlphaFoldDB" id="A0A7S3PAU5"/>
<dbReference type="GO" id="GO:0016020">
    <property type="term" value="C:membrane"/>
    <property type="evidence" value="ECO:0007669"/>
    <property type="project" value="InterPro"/>
</dbReference>
<dbReference type="Pfam" id="PF01740">
    <property type="entry name" value="STAS"/>
    <property type="match status" value="1"/>
</dbReference>
<dbReference type="PROSITE" id="PS50801">
    <property type="entry name" value="STAS"/>
    <property type="match status" value="1"/>
</dbReference>
<feature type="domain" description="STAS" evidence="1">
    <location>
        <begin position="15"/>
        <end position="139"/>
    </location>
</feature>
<dbReference type="InterPro" id="IPR036513">
    <property type="entry name" value="STAS_dom_sf"/>
</dbReference>
<sequence>MGRLPGTSLYRNIKQYPNAERYDGLVIVRIDAPLYFANAQNARDKVRKYKRVADEELARRHTGTKVRYIIIDLSPVSHMDTTALHVLQDMHQTQTKLGVQLCFCNPNITITLRLLKSGLLDLVGRDHFFSDVIDAVQWCLNEMDNSPSCRRLENTEGFPNGEVCV</sequence>
<dbReference type="InterPro" id="IPR001902">
    <property type="entry name" value="SLC26A/SulP_fam"/>
</dbReference>
<dbReference type="GO" id="GO:0055085">
    <property type="term" value="P:transmembrane transport"/>
    <property type="evidence" value="ECO:0007669"/>
    <property type="project" value="InterPro"/>
</dbReference>
<proteinExistence type="predicted"/>
<dbReference type="CDD" id="cd07042">
    <property type="entry name" value="STAS_SulP_like_sulfate_transporter"/>
    <property type="match status" value="1"/>
</dbReference>
<dbReference type="Gene3D" id="3.30.750.24">
    <property type="entry name" value="STAS domain"/>
    <property type="match status" value="1"/>
</dbReference>
<evidence type="ECO:0000313" key="2">
    <source>
        <dbReference type="EMBL" id="CAE0419144.1"/>
    </source>
</evidence>